<proteinExistence type="predicted"/>
<sequence>MSSPRARRGKRGGASHRLLARGGLALGILTAGLLGAVRAGATDAESEATLLKQSPLIVSAESNAVAWLETACSVLLTVAGRAEGSPIARDEARVVPAIRRCARLAPVNHGGPRHDRVAAALPGYRCMALAGGDDPVPIRSQPRAGSRRLGLAQEPVIVADPVRVVNGHARMLRPDGRTGWIPRDRLRAWIISAAPGLNCLPIRKTTDGSLGVTYVRSDEARDAASRPGAPDAH</sequence>
<dbReference type="EMBL" id="BPRC01000019">
    <property type="protein sequence ID" value="GJE66922.1"/>
    <property type="molecule type" value="Genomic_DNA"/>
</dbReference>
<protein>
    <recommendedName>
        <fullName evidence="3">SH3 domain-containing protein</fullName>
    </recommendedName>
</protein>
<name>A0ABQ4UK84_9HYPH</name>
<comment type="caution">
    <text evidence="1">The sequence shown here is derived from an EMBL/GenBank/DDBJ whole genome shotgun (WGS) entry which is preliminary data.</text>
</comment>
<keyword evidence="2" id="KW-1185">Reference proteome</keyword>
<reference evidence="1" key="1">
    <citation type="journal article" date="2021" name="Front. Microbiol.">
        <title>Comprehensive Comparative Genomics and Phenotyping of Methylobacterium Species.</title>
        <authorList>
            <person name="Alessa O."/>
            <person name="Ogura Y."/>
            <person name="Fujitani Y."/>
            <person name="Takami H."/>
            <person name="Hayashi T."/>
            <person name="Sahin N."/>
            <person name="Tani A."/>
        </authorList>
    </citation>
    <scope>NUCLEOTIDE SEQUENCE</scope>
    <source>
        <strain evidence="1">NBRC 15686</strain>
    </source>
</reference>
<accession>A0ABQ4UK84</accession>
<reference evidence="1" key="2">
    <citation type="submission" date="2021-08" db="EMBL/GenBank/DDBJ databases">
        <authorList>
            <person name="Tani A."/>
            <person name="Ola A."/>
            <person name="Ogura Y."/>
            <person name="Katsura K."/>
            <person name="Hayashi T."/>
        </authorList>
    </citation>
    <scope>NUCLEOTIDE SEQUENCE</scope>
    <source>
        <strain evidence="1">NBRC 15686</strain>
    </source>
</reference>
<evidence type="ECO:0000313" key="1">
    <source>
        <dbReference type="EMBL" id="GJE66922.1"/>
    </source>
</evidence>
<evidence type="ECO:0008006" key="3">
    <source>
        <dbReference type="Google" id="ProtNLM"/>
    </source>
</evidence>
<gene>
    <name evidence="1" type="ORF">LNAOJCKE_4146</name>
</gene>
<dbReference type="RefSeq" id="WP_238226951.1">
    <property type="nucleotide sequence ID" value="NZ_BAAADH010000096.1"/>
</dbReference>
<organism evidence="1 2">
    <name type="scientific">Methylorubrum aminovorans</name>
    <dbReference type="NCBI Taxonomy" id="269069"/>
    <lineage>
        <taxon>Bacteria</taxon>
        <taxon>Pseudomonadati</taxon>
        <taxon>Pseudomonadota</taxon>
        <taxon>Alphaproteobacteria</taxon>
        <taxon>Hyphomicrobiales</taxon>
        <taxon>Methylobacteriaceae</taxon>
        <taxon>Methylorubrum</taxon>
    </lineage>
</organism>
<evidence type="ECO:0000313" key="2">
    <source>
        <dbReference type="Proteomes" id="UP001055039"/>
    </source>
</evidence>
<dbReference type="Proteomes" id="UP001055039">
    <property type="component" value="Unassembled WGS sequence"/>
</dbReference>